<accession>A0A1I7XKR9</accession>
<dbReference type="Proteomes" id="UP000095283">
    <property type="component" value="Unplaced"/>
</dbReference>
<protein>
    <submittedName>
        <fullName evidence="2">Transposase</fullName>
    </submittedName>
</protein>
<keyword evidence="1" id="KW-1185">Reference proteome</keyword>
<evidence type="ECO:0000313" key="1">
    <source>
        <dbReference type="Proteomes" id="UP000095283"/>
    </source>
</evidence>
<dbReference type="WBParaSite" id="Hba_17913">
    <property type="protein sequence ID" value="Hba_17913"/>
    <property type="gene ID" value="Hba_17913"/>
</dbReference>
<evidence type="ECO:0000313" key="2">
    <source>
        <dbReference type="WBParaSite" id="Hba_17913"/>
    </source>
</evidence>
<sequence>MEFLLYKVYIFKIQERRCSVLECYTGMTQRGIYNLRVNRDCHNKLWVPEDLTVRLLMYKGQEKRKHQSYAAADMQTKIALEREIKNPYPIQIWTLERKYQVSCGQRNQAGLIFSFHSRQRWTISFSLVALNEEIDALRLGRIDASQMEEMMNGDGIIRTAIGLS</sequence>
<dbReference type="AlphaFoldDB" id="A0A1I7XKR9"/>
<proteinExistence type="predicted"/>
<reference evidence="2" key="1">
    <citation type="submission" date="2016-11" db="UniProtKB">
        <authorList>
            <consortium name="WormBaseParasite"/>
        </authorList>
    </citation>
    <scope>IDENTIFICATION</scope>
</reference>
<name>A0A1I7XKR9_HETBA</name>
<organism evidence="1 2">
    <name type="scientific">Heterorhabditis bacteriophora</name>
    <name type="common">Entomopathogenic nematode worm</name>
    <dbReference type="NCBI Taxonomy" id="37862"/>
    <lineage>
        <taxon>Eukaryota</taxon>
        <taxon>Metazoa</taxon>
        <taxon>Ecdysozoa</taxon>
        <taxon>Nematoda</taxon>
        <taxon>Chromadorea</taxon>
        <taxon>Rhabditida</taxon>
        <taxon>Rhabditina</taxon>
        <taxon>Rhabditomorpha</taxon>
        <taxon>Strongyloidea</taxon>
        <taxon>Heterorhabditidae</taxon>
        <taxon>Heterorhabditis</taxon>
    </lineage>
</organism>